<evidence type="ECO:0000313" key="2">
    <source>
        <dbReference type="EMBL" id="ABI44150.1"/>
    </source>
</evidence>
<dbReference type="InterPro" id="IPR025746">
    <property type="entry name" value="PilX_N_dom"/>
</dbReference>
<accession>Q0HRV5</accession>
<gene>
    <name evidence="2" type="ordered locus">Shewmr7_3166</name>
</gene>
<reference evidence="2" key="1">
    <citation type="submission" date="2006-08" db="EMBL/GenBank/DDBJ databases">
        <title>Complete sequence of Chromosome1 of Shewanella sp. MR-7.</title>
        <authorList>
            <consortium name="US DOE Joint Genome Institute"/>
            <person name="Copeland A."/>
            <person name="Lucas S."/>
            <person name="Lapidus A."/>
            <person name="Barry K."/>
            <person name="Detter J.C."/>
            <person name="Glavina del Rio T."/>
            <person name="Hammon N."/>
            <person name="Israni S."/>
            <person name="Dalin E."/>
            <person name="Tice H."/>
            <person name="Pitluck S."/>
            <person name="Kiss H."/>
            <person name="Brettin T."/>
            <person name="Bruce D."/>
            <person name="Han C."/>
            <person name="Tapia R."/>
            <person name="Gilna P."/>
            <person name="Schmutz J."/>
            <person name="Larimer F."/>
            <person name="Land M."/>
            <person name="Hauser L."/>
            <person name="Kyrpides N."/>
            <person name="Mikhailova N."/>
            <person name="Nealson K."/>
            <person name="Konstantinidis K."/>
            <person name="Klappenbach J."/>
            <person name="Tiedje J."/>
            <person name="Richardson P."/>
        </authorList>
    </citation>
    <scope>NUCLEOTIDE SEQUENCE</scope>
    <source>
        <strain evidence="2">MR-7</strain>
    </source>
</reference>
<dbReference type="AlphaFoldDB" id="Q0HRV5"/>
<name>Q0HRV5_SHESR</name>
<evidence type="ECO:0000259" key="1">
    <source>
        <dbReference type="Pfam" id="PF14341"/>
    </source>
</evidence>
<dbReference type="HOGENOM" id="CLU_709589_0_0_6"/>
<dbReference type="Pfam" id="PF14341">
    <property type="entry name" value="PilX_N"/>
    <property type="match status" value="1"/>
</dbReference>
<feature type="domain" description="Type 4 fimbrial biogenesis protein PilX N-terminal" evidence="1">
    <location>
        <begin position="6"/>
        <end position="55"/>
    </location>
</feature>
<dbReference type="EMBL" id="CP000444">
    <property type="protein sequence ID" value="ABI44150.1"/>
    <property type="molecule type" value="Genomic_DNA"/>
</dbReference>
<sequence length="389" mass="40375">MQGKHKGAVLAIGLIFLLIITLIGVAGAGHSLLGERMAGNNKQIAEAFMAAETGLVNAVTWLDNPDNEASWGLVDSSLTAINAIAVSSETGNSASWLIDSLVFTADEATIVSCGAIDSSGVRRCISSTYVKGSGGGNLAAMNIIGKIKTFDTANSNQFKLIGGAGGPALATDSLVNAELIIDDIENKGRMDNYVGGVKEVKFDDPFGDPAKMAEFIEGIKLQWTAMANTDPKKGTANPLSMGSTASPKITYYEGNLELKGSGAVGAGILVIVGNLTISGNFFDYDGLVVVTGQSFSLKGGGNKDGRGAIVFANPIKTGDTWAFGEAEATFEFDVSGGGNATFTYDEEVLSTARMLLSDDNVAKELWQIAGSSSGATSKSKVTNWSAYTE</sequence>
<dbReference type="KEGG" id="shm:Shewmr7_3166"/>
<organism evidence="2">
    <name type="scientific">Shewanella sp. (strain MR-7)</name>
    <dbReference type="NCBI Taxonomy" id="60481"/>
    <lineage>
        <taxon>Bacteria</taxon>
        <taxon>Pseudomonadati</taxon>
        <taxon>Pseudomonadota</taxon>
        <taxon>Gammaproteobacteria</taxon>
        <taxon>Alteromonadales</taxon>
        <taxon>Shewanellaceae</taxon>
        <taxon>Shewanella</taxon>
    </lineage>
</organism>
<protein>
    <recommendedName>
        <fullName evidence="1">Type 4 fimbrial biogenesis protein PilX N-terminal domain-containing protein</fullName>
    </recommendedName>
</protein>
<proteinExistence type="predicted"/>